<feature type="transmembrane region" description="Helical" evidence="1">
    <location>
        <begin position="118"/>
        <end position="141"/>
    </location>
</feature>
<sequence>MKFVPTVVLALWLTTAFPSCVFATASPTKKPWSILGGATMEAGSNTKGSMPGCAFAPHNLHGTTGVTTAGAAAGTLGGAAGGIRPTPSAGMRLPSVRGLWKALCTAILPQDFEFVKKVLFVAIVGAVVGAVVGVVVGGNLIEKGVKQADKVAKQRVDHAAEKLQDIVDSTWLNFRKSRKKASSNSTTTVNEPAI</sequence>
<evidence type="ECO:0000313" key="3">
    <source>
        <dbReference type="EMBL" id="CAD8336511.1"/>
    </source>
</evidence>
<reference evidence="3" key="1">
    <citation type="submission" date="2021-01" db="EMBL/GenBank/DDBJ databases">
        <authorList>
            <person name="Corre E."/>
            <person name="Pelletier E."/>
            <person name="Niang G."/>
            <person name="Scheremetjew M."/>
            <person name="Finn R."/>
            <person name="Kale V."/>
            <person name="Holt S."/>
            <person name="Cochrane G."/>
            <person name="Meng A."/>
            <person name="Brown T."/>
            <person name="Cohen L."/>
        </authorList>
    </citation>
    <scope>NUCLEOTIDE SEQUENCE</scope>
    <source>
        <strain evidence="3">CCMP3328</strain>
    </source>
</reference>
<evidence type="ECO:0008006" key="4">
    <source>
        <dbReference type="Google" id="ProtNLM"/>
    </source>
</evidence>
<protein>
    <recommendedName>
        <fullName evidence="4">Glycine zipper 2TM domain-containing protein</fullName>
    </recommendedName>
</protein>
<feature type="signal peptide" evidence="2">
    <location>
        <begin position="1"/>
        <end position="23"/>
    </location>
</feature>
<keyword evidence="1" id="KW-0812">Transmembrane</keyword>
<evidence type="ECO:0000256" key="1">
    <source>
        <dbReference type="SAM" id="Phobius"/>
    </source>
</evidence>
<keyword evidence="2" id="KW-0732">Signal</keyword>
<keyword evidence="1" id="KW-0472">Membrane</keyword>
<dbReference type="EMBL" id="HBEF01013791">
    <property type="protein sequence ID" value="CAD8336511.1"/>
    <property type="molecule type" value="Transcribed_RNA"/>
</dbReference>
<dbReference type="AlphaFoldDB" id="A0A7R9WW18"/>
<feature type="chain" id="PRO_5030957621" description="Glycine zipper 2TM domain-containing protein" evidence="2">
    <location>
        <begin position="24"/>
        <end position="194"/>
    </location>
</feature>
<organism evidence="3">
    <name type="scientific">Craspedostauros australis</name>
    <dbReference type="NCBI Taxonomy" id="1486917"/>
    <lineage>
        <taxon>Eukaryota</taxon>
        <taxon>Sar</taxon>
        <taxon>Stramenopiles</taxon>
        <taxon>Ochrophyta</taxon>
        <taxon>Bacillariophyta</taxon>
        <taxon>Bacillariophyceae</taxon>
        <taxon>Bacillariophycidae</taxon>
        <taxon>Naviculales</taxon>
        <taxon>Naviculaceae</taxon>
        <taxon>Craspedostauros</taxon>
    </lineage>
</organism>
<proteinExistence type="predicted"/>
<accession>A0A7R9WW18</accession>
<keyword evidence="1" id="KW-1133">Transmembrane helix</keyword>
<gene>
    <name evidence="3" type="ORF">CAUS1442_LOCUS8639</name>
</gene>
<evidence type="ECO:0000256" key="2">
    <source>
        <dbReference type="SAM" id="SignalP"/>
    </source>
</evidence>
<name>A0A7R9WW18_9STRA</name>